<evidence type="ECO:0000256" key="3">
    <source>
        <dbReference type="PROSITE-ProRule" id="PRU00339"/>
    </source>
</evidence>
<reference evidence="6" key="1">
    <citation type="submission" date="2022-09" db="EMBL/GenBank/DDBJ databases">
        <title>Comparative genomics and taxonomic characterization of three novel marine species of genus Reichenbachiella exhibiting antioxidant and polysaccharide degradation activities.</title>
        <authorList>
            <person name="Muhammad N."/>
            <person name="Lee Y.-J."/>
            <person name="Ko J."/>
            <person name="Kim S.-G."/>
        </authorList>
    </citation>
    <scope>NUCLEOTIDE SEQUENCE</scope>
    <source>
        <strain evidence="6">BKB1-1</strain>
    </source>
</reference>
<feature type="domain" description="CHAT" evidence="5">
    <location>
        <begin position="722"/>
        <end position="1052"/>
    </location>
</feature>
<protein>
    <submittedName>
        <fullName evidence="6">DUF2225 domain-containing protein</fullName>
    </submittedName>
</protein>
<feature type="repeat" description="TPR" evidence="3">
    <location>
        <begin position="278"/>
        <end position="311"/>
    </location>
</feature>
<dbReference type="Pfam" id="PF13424">
    <property type="entry name" value="TPR_12"/>
    <property type="match status" value="4"/>
</dbReference>
<proteinExistence type="predicted"/>
<gene>
    <name evidence="6" type="ORF">N6H18_06395</name>
</gene>
<dbReference type="PROSITE" id="PS50005">
    <property type="entry name" value="TPR"/>
    <property type="match status" value="7"/>
</dbReference>
<dbReference type="PANTHER" id="PTHR45641">
    <property type="entry name" value="TETRATRICOPEPTIDE REPEAT PROTEIN (AFU_ORTHOLOGUE AFUA_6G03870)"/>
    <property type="match status" value="1"/>
</dbReference>
<evidence type="ECO:0000259" key="5">
    <source>
        <dbReference type="Pfam" id="PF12770"/>
    </source>
</evidence>
<dbReference type="SMART" id="SM00671">
    <property type="entry name" value="SEL1"/>
    <property type="match status" value="4"/>
</dbReference>
<feature type="repeat" description="TPR" evidence="3">
    <location>
        <begin position="236"/>
        <end position="269"/>
    </location>
</feature>
<evidence type="ECO:0000256" key="2">
    <source>
        <dbReference type="ARBA" id="ARBA00022803"/>
    </source>
</evidence>
<dbReference type="SUPFAM" id="SSF48452">
    <property type="entry name" value="TPR-like"/>
    <property type="match status" value="1"/>
</dbReference>
<feature type="repeat" description="TPR" evidence="3">
    <location>
        <begin position="110"/>
        <end position="143"/>
    </location>
</feature>
<dbReference type="InterPro" id="IPR011990">
    <property type="entry name" value="TPR-like_helical_dom_sf"/>
</dbReference>
<dbReference type="SUPFAM" id="SSF81901">
    <property type="entry name" value="HCP-like"/>
    <property type="match status" value="1"/>
</dbReference>
<dbReference type="PROSITE" id="PS50293">
    <property type="entry name" value="TPR_REGION"/>
    <property type="match status" value="2"/>
</dbReference>
<keyword evidence="1" id="KW-0677">Repeat</keyword>
<keyword evidence="7" id="KW-1185">Reference proteome</keyword>
<sequence>MKIRIVVIQAFLLSICIYNSAYSQKALGDDHFHKGDTFLLFNKHDSSIYHFEKAREIYVKDKYWRGIIASDNKIAENFCGTFDLDRAMKLAQEAYDLADLHLGEWDIEKANALNNIGNIHYLTGQHELALKEYEKALSIANHEFHEDVLFSAPTSLGIGNVYFGKNQYEEAFKHFQTALETNLAILGENHPYVANSYLSLGNLYRNKGSYNLATEYYEHALRINKKVFGENHPDVATTYVGIADIYSNSGVYELALQYYRQALVIYKKFLHEKNPKYGSIYLGFADVYKNQGDYIQAEQYYQKALDLFSQTIGLEHQNSVQSFLGLGNTYMYQEKFPEALKYYNQVLDINFKLVGENHVNSSAANNNLGSIYYFFGDFDLAIRYFKKALDIDIAIHGSEHPNVANAYHNLARVYGERGDIVSALEFIQSAINSSIIDFDNQNVFVNPILVNFFDNKDLLYYLSYKGELLEEGFRRSENVKGLDISLHSFILSDSLVDQIRQSYTDRRDQIELSDLSSKIYESSINASYSLTRLLNEQNVKLLGTDVSYPKKLKEYQDRFFFFTEKDKGAILFSSLAESNAKSYGGIPETLLYQEKELKDLINNYTQELAANPDSTMVEFYQRELFAANREYEDLIYQFETDYPKYYDLKYDIQITSLDQVQSFLNDSTMMLSYYLASDSIYVTQIEKNNFRITKTYKKRDYDKNLKALRKGILYKSDRVYTKYARMMYEQLFPMEIPKHIKNLIIVQDGLMSTIPFEALLTRDVDSEIPDYGSLPYLVRDYNLSYTFSANLLYKTFRNEKTVRPKAEKDGMIIAPVDFKNALDALRDAKQKSYEESDMAINLRKGIAISESEIPSLPGTEEESKTLSKMFADNGKKADSYLHYNAKEEIAKAGTMDLYNYVHIASHGFVNQEEPEFSGIFMTRDSLTKAEDGILFSGEVYNIDLNAELVTLSACETGLGQIKSGEGIIGLSRALIYAGAKNITVSLWKVSDESTKQLMIEFYSNFLDKPIPNDLNSSLSYAYALKQAKMSLINQGGQFAHPYYWSPFVLIGK</sequence>
<evidence type="ECO:0000313" key="7">
    <source>
        <dbReference type="Proteomes" id="UP001065174"/>
    </source>
</evidence>
<dbReference type="Pfam" id="PF13374">
    <property type="entry name" value="TPR_10"/>
    <property type="match status" value="1"/>
</dbReference>
<dbReference type="InterPro" id="IPR024983">
    <property type="entry name" value="CHAT_dom"/>
</dbReference>
<dbReference type="InterPro" id="IPR006597">
    <property type="entry name" value="Sel1-like"/>
</dbReference>
<organism evidence="6 7">
    <name type="scientific">Reichenbachiella agarivorans</name>
    <dbReference type="NCBI Taxonomy" id="2979464"/>
    <lineage>
        <taxon>Bacteria</taxon>
        <taxon>Pseudomonadati</taxon>
        <taxon>Bacteroidota</taxon>
        <taxon>Cytophagia</taxon>
        <taxon>Cytophagales</taxon>
        <taxon>Reichenbachiellaceae</taxon>
        <taxon>Reichenbachiella</taxon>
    </lineage>
</organism>
<accession>A0ABY6CSS9</accession>
<dbReference type="PANTHER" id="PTHR45641:SF1">
    <property type="entry name" value="AAA+ ATPASE DOMAIN-CONTAINING PROTEIN"/>
    <property type="match status" value="1"/>
</dbReference>
<dbReference type="Pfam" id="PF12770">
    <property type="entry name" value="CHAT"/>
    <property type="match status" value="1"/>
</dbReference>
<evidence type="ECO:0000256" key="1">
    <source>
        <dbReference type="ARBA" id="ARBA00022737"/>
    </source>
</evidence>
<dbReference type="RefSeq" id="WP_262311011.1">
    <property type="nucleotide sequence ID" value="NZ_CP106679.1"/>
</dbReference>
<dbReference type="SMART" id="SM00028">
    <property type="entry name" value="TPR"/>
    <property type="match status" value="9"/>
</dbReference>
<dbReference type="EMBL" id="CP106679">
    <property type="protein sequence ID" value="UXP33582.1"/>
    <property type="molecule type" value="Genomic_DNA"/>
</dbReference>
<dbReference type="Proteomes" id="UP001065174">
    <property type="component" value="Chromosome"/>
</dbReference>
<feature type="repeat" description="TPR" evidence="3">
    <location>
        <begin position="362"/>
        <end position="395"/>
    </location>
</feature>
<keyword evidence="2 3" id="KW-0802">TPR repeat</keyword>
<dbReference type="InterPro" id="IPR019734">
    <property type="entry name" value="TPR_rpt"/>
</dbReference>
<feature type="repeat" description="TPR" evidence="3">
    <location>
        <begin position="152"/>
        <end position="185"/>
    </location>
</feature>
<feature type="repeat" description="TPR" evidence="3">
    <location>
        <begin position="320"/>
        <end position="353"/>
    </location>
</feature>
<name>A0ABY6CSS9_9BACT</name>
<feature type="signal peptide" evidence="4">
    <location>
        <begin position="1"/>
        <end position="21"/>
    </location>
</feature>
<dbReference type="Gene3D" id="1.25.40.10">
    <property type="entry name" value="Tetratricopeptide repeat domain"/>
    <property type="match status" value="3"/>
</dbReference>
<evidence type="ECO:0000256" key="4">
    <source>
        <dbReference type="SAM" id="SignalP"/>
    </source>
</evidence>
<feature type="chain" id="PRO_5046368702" evidence="4">
    <location>
        <begin position="22"/>
        <end position="1052"/>
    </location>
</feature>
<feature type="repeat" description="TPR" evidence="3">
    <location>
        <begin position="194"/>
        <end position="227"/>
    </location>
</feature>
<keyword evidence="4" id="KW-0732">Signal</keyword>
<evidence type="ECO:0000313" key="6">
    <source>
        <dbReference type="EMBL" id="UXP33582.1"/>
    </source>
</evidence>